<feature type="transmembrane region" description="Helical" evidence="1">
    <location>
        <begin position="42"/>
        <end position="61"/>
    </location>
</feature>
<evidence type="ECO:0008006" key="4">
    <source>
        <dbReference type="Google" id="ProtNLM"/>
    </source>
</evidence>
<dbReference type="RefSeq" id="WP_188743337.1">
    <property type="nucleotide sequence ID" value="NZ_BAABFW010000030.1"/>
</dbReference>
<dbReference type="EMBL" id="BMMD01000010">
    <property type="protein sequence ID" value="GGJ82010.1"/>
    <property type="molecule type" value="Genomic_DNA"/>
</dbReference>
<dbReference type="AlphaFoldDB" id="A0A917PKA3"/>
<accession>A0A917PKA3</accession>
<protein>
    <recommendedName>
        <fullName evidence="4">DUF2892 domain-containing protein</fullName>
    </recommendedName>
</protein>
<keyword evidence="1" id="KW-0472">Membrane</keyword>
<gene>
    <name evidence="2" type="ORF">GCM10011372_20540</name>
</gene>
<keyword evidence="1" id="KW-1133">Transmembrane helix</keyword>
<name>A0A917PKA3_9MICO</name>
<reference evidence="2" key="1">
    <citation type="journal article" date="2014" name="Int. J. Syst. Evol. Microbiol.">
        <title>Complete genome sequence of Corynebacterium casei LMG S-19264T (=DSM 44701T), isolated from a smear-ripened cheese.</title>
        <authorList>
            <consortium name="US DOE Joint Genome Institute (JGI-PGF)"/>
            <person name="Walter F."/>
            <person name="Albersmeier A."/>
            <person name="Kalinowski J."/>
            <person name="Ruckert C."/>
        </authorList>
    </citation>
    <scope>NUCLEOTIDE SEQUENCE</scope>
    <source>
        <strain evidence="2">CGMCC 1.8984</strain>
    </source>
</reference>
<keyword evidence="3" id="KW-1185">Reference proteome</keyword>
<dbReference type="Proteomes" id="UP000636956">
    <property type="component" value="Unassembled WGS sequence"/>
</dbReference>
<comment type="caution">
    <text evidence="2">The sequence shown here is derived from an EMBL/GenBank/DDBJ whole genome shotgun (WGS) entry which is preliminary data.</text>
</comment>
<feature type="transmembrane region" description="Helical" evidence="1">
    <location>
        <begin position="18"/>
        <end position="36"/>
    </location>
</feature>
<sequence length="64" mass="6907">MTQGARRGWFASPRVRRVLARIVVVIGVLLGLIGLLTARWGLLFVGIIVIGLGAAMGPARIRRD</sequence>
<keyword evidence="1" id="KW-0812">Transmembrane</keyword>
<reference evidence="2" key="2">
    <citation type="submission" date="2020-09" db="EMBL/GenBank/DDBJ databases">
        <authorList>
            <person name="Sun Q."/>
            <person name="Zhou Y."/>
        </authorList>
    </citation>
    <scope>NUCLEOTIDE SEQUENCE</scope>
    <source>
        <strain evidence="2">CGMCC 1.8984</strain>
    </source>
</reference>
<proteinExistence type="predicted"/>
<evidence type="ECO:0000256" key="1">
    <source>
        <dbReference type="SAM" id="Phobius"/>
    </source>
</evidence>
<evidence type="ECO:0000313" key="3">
    <source>
        <dbReference type="Proteomes" id="UP000636956"/>
    </source>
</evidence>
<organism evidence="2 3">
    <name type="scientific">Agromyces bauzanensis</name>
    <dbReference type="NCBI Taxonomy" id="1308924"/>
    <lineage>
        <taxon>Bacteria</taxon>
        <taxon>Bacillati</taxon>
        <taxon>Actinomycetota</taxon>
        <taxon>Actinomycetes</taxon>
        <taxon>Micrococcales</taxon>
        <taxon>Microbacteriaceae</taxon>
        <taxon>Agromyces</taxon>
    </lineage>
</organism>
<evidence type="ECO:0000313" key="2">
    <source>
        <dbReference type="EMBL" id="GGJ82010.1"/>
    </source>
</evidence>